<dbReference type="NCBIfam" id="TIGR03507">
    <property type="entry name" value="decahem_SO1788"/>
    <property type="match status" value="1"/>
</dbReference>
<dbReference type="EMBL" id="CAJQUM010000001">
    <property type="protein sequence ID" value="CAG4883520.1"/>
    <property type="molecule type" value="Genomic_DNA"/>
</dbReference>
<evidence type="ECO:0000313" key="3">
    <source>
        <dbReference type="EMBL" id="CAG4883520.1"/>
    </source>
</evidence>
<dbReference type="Gene3D" id="1.20.5.320">
    <property type="entry name" value="6-Phosphogluconate Dehydrogenase, domain 3"/>
    <property type="match status" value="1"/>
</dbReference>
<sequence length="923" mass="94094">MKFKTLIRLGLVMLIAGTLAGCGDDGSNGSPGATGAQGPAGPAGPAGQDAVATVAVASNTATPTSASTAAWAALAPQVTVQSVTIASAPVVNFTVKDAAGNPVVGLGNKSQSATATVASLTNLGFTLAKLVPGTNGAPSKWVSYNVLRPVTVAEKAGTIAATTSCDSATAPTWCGTFPTTDAQGTLVDNGDGTYQYTFYRDPTQVATLAAALIDTANGLNKKADLGDLSFDATLTHRLGIQLGGAAPGTGSNTPTAVTVTPSVNMVNTANAVFDFRPDGGSLASTRNIVKIDSCSGCHAGKVLAHGSRKDPQYCVTCHTDQIRYSFSQEASSTDGGMTLTGTTRQTTAVVDGRALGNLPNMLHHIHMGEKLLKQGYNFNNSSEGKFNEVTYPQPVTNCVKCHDGSATAVNKTANGDNWKMVPSRLACGACHDGINFATGGGTTLNGEFAGHVGGAKADDSQCALCHGAADIPMYHVTVDPTGSNGGRGGYPLNTAVDTPTVGYAAGMGPDIALASQLNMPAGAYKIGLEIKSASVASNKATVVYRILKDDGAGGAMAPVTLNAKPACATTVPATCTYQDKDYLINNLAGSPSIYVVYAAATDGVASPADWTGSISASVSDLRDGIASKGTQTGPDVDGYYTATLATALPAGAKLVTAALGVNYNGFVQLNLADYPKGLRLRETQFAIKTATGYTARRSVVSNAKCNNCHGQLGVDPSFHSGSRNNGEGCPICHTANTPAGHGATGWSLQAKNMIHSIHGASKRTQDFTYQATAENPKGFGDVTYPGVLKKCETCHVPGSYDFGATANAAAVPNLLWATDTNAVTHTAGSLDLSPWVTTNGAGPGDYSTDNLVSSPIASACFGCHDSSLAVSHMESNGGTIVRRASTVTVTGTGVRTSGFAKAEQCTLCHASGKLADIKTMHAQ</sequence>
<dbReference type="SUPFAM" id="SSF48695">
    <property type="entry name" value="Multiheme cytochromes"/>
    <property type="match status" value="1"/>
</dbReference>
<feature type="domain" description="Outer membrane cytochrome MtrC/MtrF-like" evidence="2">
    <location>
        <begin position="286"/>
        <end position="475"/>
    </location>
</feature>
<feature type="signal peptide" evidence="1">
    <location>
        <begin position="1"/>
        <end position="20"/>
    </location>
</feature>
<evidence type="ECO:0000313" key="4">
    <source>
        <dbReference type="Proteomes" id="UP000742786"/>
    </source>
</evidence>
<evidence type="ECO:0000259" key="2">
    <source>
        <dbReference type="Pfam" id="PF22113"/>
    </source>
</evidence>
<name>A0A916J445_9PROT</name>
<dbReference type="Gene3D" id="1.10.720.180">
    <property type="match status" value="1"/>
</dbReference>
<accession>A0A916J445</accession>
<dbReference type="PROSITE" id="PS51257">
    <property type="entry name" value="PROKAR_LIPOPROTEIN"/>
    <property type="match status" value="1"/>
</dbReference>
<dbReference type="AlphaFoldDB" id="A0A916J445"/>
<dbReference type="RefSeq" id="WP_220635480.1">
    <property type="nucleotide sequence ID" value="NZ_CAJQUM010000001.1"/>
</dbReference>
<feature type="chain" id="PRO_5037448935" description="Outer membrane cytochrome MtrC/MtrF-like domain-containing protein" evidence="1">
    <location>
        <begin position="21"/>
        <end position="923"/>
    </location>
</feature>
<comment type="caution">
    <text evidence="3">The sequence shown here is derived from an EMBL/GenBank/DDBJ whole genome shotgun (WGS) entry which is preliminary data.</text>
</comment>
<keyword evidence="1" id="KW-0732">Signal</keyword>
<proteinExistence type="predicted"/>
<keyword evidence="4" id="KW-1185">Reference proteome</keyword>
<organism evidence="3 4">
    <name type="scientific">Georgfuchsia toluolica</name>
    <dbReference type="NCBI Taxonomy" id="424218"/>
    <lineage>
        <taxon>Bacteria</taxon>
        <taxon>Pseudomonadati</taxon>
        <taxon>Pseudomonadota</taxon>
        <taxon>Betaproteobacteria</taxon>
        <taxon>Nitrosomonadales</taxon>
        <taxon>Sterolibacteriaceae</taxon>
        <taxon>Georgfuchsia</taxon>
    </lineage>
</organism>
<reference evidence="3" key="1">
    <citation type="submission" date="2021-04" db="EMBL/GenBank/DDBJ databases">
        <authorList>
            <person name="Hornung B."/>
        </authorList>
    </citation>
    <scope>NUCLEOTIDE SEQUENCE</scope>
    <source>
        <strain evidence="3">G5G6</strain>
    </source>
</reference>
<gene>
    <name evidence="3" type="ORF">GTOL_11403</name>
</gene>
<dbReference type="Pfam" id="PF22113">
    <property type="entry name" value="Mtrc-MtrF_II-IV_dom"/>
    <property type="match status" value="2"/>
</dbReference>
<dbReference type="Proteomes" id="UP000742786">
    <property type="component" value="Unassembled WGS sequence"/>
</dbReference>
<protein>
    <recommendedName>
        <fullName evidence="2">Outer membrane cytochrome MtrC/MtrF-like domain-containing protein</fullName>
    </recommendedName>
</protein>
<dbReference type="InterPro" id="IPR054337">
    <property type="entry name" value="Mtrc-MtrF-like_dom_II/IV"/>
</dbReference>
<evidence type="ECO:0000256" key="1">
    <source>
        <dbReference type="SAM" id="SignalP"/>
    </source>
</evidence>
<feature type="domain" description="Outer membrane cytochrome MtrC/MtrF-like" evidence="2">
    <location>
        <begin position="697"/>
        <end position="921"/>
    </location>
</feature>
<dbReference type="InterPro" id="IPR020014">
    <property type="entry name" value="Decahaem_cyt-c_OmcA/MtrC"/>
</dbReference>
<dbReference type="InterPro" id="IPR036280">
    <property type="entry name" value="Multihaem_cyt_sf"/>
</dbReference>